<sequence>MTANSMQALTTDTRETRTQSAPYILVVDDEPDIRHLVKEILEDEGYEVNVAENGEAARSAHRQRRPDLVLLDIWMPDLDGISLLKEWSEEGHQAMPVIMMSGHGTVETAVEATRLGAYDFIEKPLSLAKLLLTIEHALETDQLQQENRGLLSQTASIKEPIGKSLLMQKLRAQLQQVAEHDSWVLLDGEPGCGMNVAARYLHAMSKRSARRLIEVNIGSLSEKHSARELFGYEENGHVHYGLLEQANGGSLLLYDIAEMDPETQRRLHSALSAKSFVRIGGEQSVQMHARIIAASCQDLQQQVSSNRFRKDLYYQLNVVPIHIPPLREHREDIPELLAYFSRYFIDQENLPYRHFSLAAQNRLRNYPWPGNIRELMNLVQRLLIISKGEEITLEEVDMALGKPPAASSTANTDAPTTETDNFARPLREAREEFERRYLRHQLRLNNGNVSKVAQIAGLERTHLYRKLRSLGIDPKDNKN</sequence>
<protein>
    <submittedName>
        <fullName evidence="9">Nitrogen regulation protein NtrX</fullName>
    </submittedName>
</protein>
<dbReference type="EMBL" id="UOFZ01000170">
    <property type="protein sequence ID" value="VAX14326.1"/>
    <property type="molecule type" value="Genomic_DNA"/>
</dbReference>
<dbReference type="PRINTS" id="PR01590">
    <property type="entry name" value="HTHFIS"/>
</dbReference>
<dbReference type="Pfam" id="PF25601">
    <property type="entry name" value="AAA_lid_14"/>
    <property type="match status" value="1"/>
</dbReference>
<dbReference type="SMART" id="SM00448">
    <property type="entry name" value="REC"/>
    <property type="match status" value="1"/>
</dbReference>
<dbReference type="InterPro" id="IPR025944">
    <property type="entry name" value="Sigma_54_int_dom_CS"/>
</dbReference>
<keyword evidence="2" id="KW-0547">Nucleotide-binding</keyword>
<feature type="domain" description="Sigma-54 factor interaction" evidence="7">
    <location>
        <begin position="160"/>
        <end position="384"/>
    </location>
</feature>
<keyword evidence="3" id="KW-0067">ATP-binding</keyword>
<evidence type="ECO:0000259" key="8">
    <source>
        <dbReference type="PROSITE" id="PS50110"/>
    </source>
</evidence>
<evidence type="ECO:0000259" key="7">
    <source>
        <dbReference type="PROSITE" id="PS50045"/>
    </source>
</evidence>
<feature type="compositionally biased region" description="Polar residues" evidence="6">
    <location>
        <begin position="406"/>
        <end position="420"/>
    </location>
</feature>
<evidence type="ECO:0000256" key="2">
    <source>
        <dbReference type="ARBA" id="ARBA00022741"/>
    </source>
</evidence>
<dbReference type="GO" id="GO:0005524">
    <property type="term" value="F:ATP binding"/>
    <property type="evidence" value="ECO:0007669"/>
    <property type="project" value="UniProtKB-KW"/>
</dbReference>
<dbReference type="InterPro" id="IPR001789">
    <property type="entry name" value="Sig_transdc_resp-reg_receiver"/>
</dbReference>
<proteinExistence type="predicted"/>
<dbReference type="Pfam" id="PF00072">
    <property type="entry name" value="Response_reg"/>
    <property type="match status" value="1"/>
</dbReference>
<dbReference type="SUPFAM" id="SSF46689">
    <property type="entry name" value="Homeodomain-like"/>
    <property type="match status" value="1"/>
</dbReference>
<feature type="domain" description="Response regulatory" evidence="8">
    <location>
        <begin position="23"/>
        <end position="138"/>
    </location>
</feature>
<evidence type="ECO:0000256" key="4">
    <source>
        <dbReference type="ARBA" id="ARBA00023015"/>
    </source>
</evidence>
<organism evidence="9">
    <name type="scientific">hydrothermal vent metagenome</name>
    <dbReference type="NCBI Taxonomy" id="652676"/>
    <lineage>
        <taxon>unclassified sequences</taxon>
        <taxon>metagenomes</taxon>
        <taxon>ecological metagenomes</taxon>
    </lineage>
</organism>
<feature type="region of interest" description="Disordered" evidence="6">
    <location>
        <begin position="402"/>
        <end position="424"/>
    </location>
</feature>
<gene>
    <name evidence="9" type="ORF">MNBD_GAMMA24-58</name>
</gene>
<accession>A0A3B1B7Q9</accession>
<dbReference type="GO" id="GO:0006355">
    <property type="term" value="P:regulation of DNA-templated transcription"/>
    <property type="evidence" value="ECO:0007669"/>
    <property type="project" value="InterPro"/>
</dbReference>
<dbReference type="CDD" id="cd17550">
    <property type="entry name" value="REC_NtrX-like"/>
    <property type="match status" value="1"/>
</dbReference>
<keyword evidence="5" id="KW-0804">Transcription</keyword>
<dbReference type="Gene3D" id="3.40.50.300">
    <property type="entry name" value="P-loop containing nucleotide triphosphate hydrolases"/>
    <property type="match status" value="1"/>
</dbReference>
<dbReference type="Gene3D" id="3.40.50.2300">
    <property type="match status" value="1"/>
</dbReference>
<dbReference type="InterPro" id="IPR027417">
    <property type="entry name" value="P-loop_NTPase"/>
</dbReference>
<dbReference type="PROSITE" id="PS00688">
    <property type="entry name" value="SIGMA54_INTERACT_3"/>
    <property type="match status" value="1"/>
</dbReference>
<dbReference type="GO" id="GO:0043565">
    <property type="term" value="F:sequence-specific DNA binding"/>
    <property type="evidence" value="ECO:0007669"/>
    <property type="project" value="InterPro"/>
</dbReference>
<reference evidence="9" key="1">
    <citation type="submission" date="2018-06" db="EMBL/GenBank/DDBJ databases">
        <authorList>
            <person name="Zhirakovskaya E."/>
        </authorList>
    </citation>
    <scope>NUCLEOTIDE SEQUENCE</scope>
</reference>
<evidence type="ECO:0000256" key="5">
    <source>
        <dbReference type="ARBA" id="ARBA00023163"/>
    </source>
</evidence>
<dbReference type="SUPFAM" id="SSF52540">
    <property type="entry name" value="P-loop containing nucleoside triphosphate hydrolases"/>
    <property type="match status" value="1"/>
</dbReference>
<dbReference type="PROSITE" id="PS50110">
    <property type="entry name" value="RESPONSE_REGULATORY"/>
    <property type="match status" value="1"/>
</dbReference>
<dbReference type="InterPro" id="IPR058031">
    <property type="entry name" value="AAA_lid_NorR"/>
</dbReference>
<dbReference type="Gene3D" id="1.10.10.60">
    <property type="entry name" value="Homeodomain-like"/>
    <property type="match status" value="1"/>
</dbReference>
<dbReference type="InterPro" id="IPR009057">
    <property type="entry name" value="Homeodomain-like_sf"/>
</dbReference>
<dbReference type="CDD" id="cd00009">
    <property type="entry name" value="AAA"/>
    <property type="match status" value="1"/>
</dbReference>
<dbReference type="PANTHER" id="PTHR32071:SF17">
    <property type="entry name" value="TRANSCRIPTIONAL REGULATOR (NTRC FAMILY)"/>
    <property type="match status" value="1"/>
</dbReference>
<dbReference type="Pfam" id="PF02954">
    <property type="entry name" value="HTH_8"/>
    <property type="match status" value="1"/>
</dbReference>
<dbReference type="Gene3D" id="1.10.8.60">
    <property type="match status" value="1"/>
</dbReference>
<name>A0A3B1B7Q9_9ZZZZ</name>
<dbReference type="InterPro" id="IPR002197">
    <property type="entry name" value="HTH_Fis"/>
</dbReference>
<evidence type="ECO:0000256" key="1">
    <source>
        <dbReference type="ARBA" id="ARBA00022553"/>
    </source>
</evidence>
<evidence type="ECO:0000313" key="9">
    <source>
        <dbReference type="EMBL" id="VAX14326.1"/>
    </source>
</evidence>
<keyword evidence="4" id="KW-0805">Transcription regulation</keyword>
<evidence type="ECO:0000256" key="6">
    <source>
        <dbReference type="SAM" id="MobiDB-lite"/>
    </source>
</evidence>
<keyword evidence="1" id="KW-0597">Phosphoprotein</keyword>
<evidence type="ECO:0000256" key="3">
    <source>
        <dbReference type="ARBA" id="ARBA00022840"/>
    </source>
</evidence>
<dbReference type="PROSITE" id="PS50045">
    <property type="entry name" value="SIGMA54_INTERACT_4"/>
    <property type="match status" value="1"/>
</dbReference>
<dbReference type="InterPro" id="IPR011006">
    <property type="entry name" value="CheY-like_superfamily"/>
</dbReference>
<dbReference type="AlphaFoldDB" id="A0A3B1B7Q9"/>
<dbReference type="GO" id="GO:0000160">
    <property type="term" value="P:phosphorelay signal transduction system"/>
    <property type="evidence" value="ECO:0007669"/>
    <property type="project" value="InterPro"/>
</dbReference>
<dbReference type="InterPro" id="IPR002078">
    <property type="entry name" value="Sigma_54_int"/>
</dbReference>
<dbReference type="PANTHER" id="PTHR32071">
    <property type="entry name" value="TRANSCRIPTIONAL REGULATORY PROTEIN"/>
    <property type="match status" value="1"/>
</dbReference>
<dbReference type="Pfam" id="PF00158">
    <property type="entry name" value="Sigma54_activat"/>
    <property type="match status" value="1"/>
</dbReference>
<dbReference type="SUPFAM" id="SSF52172">
    <property type="entry name" value="CheY-like"/>
    <property type="match status" value="1"/>
</dbReference>
<dbReference type="FunFam" id="3.40.50.2300:FF:000018">
    <property type="entry name" value="DNA-binding transcriptional regulator NtrC"/>
    <property type="match status" value="1"/>
</dbReference>